<evidence type="ECO:0000256" key="1">
    <source>
        <dbReference type="ARBA" id="ARBA00004123"/>
    </source>
</evidence>
<keyword evidence="5" id="KW-1185">Reference proteome</keyword>
<evidence type="ECO:0000313" key="5">
    <source>
        <dbReference type="Proteomes" id="UP000243975"/>
    </source>
</evidence>
<gene>
    <name evidence="4" type="ORF">Ccrd_012800</name>
</gene>
<feature type="region of interest" description="Disordered" evidence="3">
    <location>
        <begin position="127"/>
        <end position="150"/>
    </location>
</feature>
<dbReference type="InterPro" id="IPR024097">
    <property type="entry name" value="bHLH_ZIP_TF"/>
</dbReference>
<dbReference type="GO" id="GO:0005634">
    <property type="term" value="C:nucleus"/>
    <property type="evidence" value="ECO:0007669"/>
    <property type="project" value="UniProtKB-SubCell"/>
</dbReference>
<evidence type="ECO:0000256" key="3">
    <source>
        <dbReference type="SAM" id="MobiDB-lite"/>
    </source>
</evidence>
<comment type="subcellular location">
    <subcellularLocation>
        <location evidence="1">Nucleus</location>
    </subcellularLocation>
</comment>
<dbReference type="AlphaFoldDB" id="A0A103YGT8"/>
<feature type="compositionally biased region" description="Basic and acidic residues" evidence="3">
    <location>
        <begin position="137"/>
        <end position="150"/>
    </location>
</feature>
<keyword evidence="2" id="KW-0539">Nucleus</keyword>
<dbReference type="GO" id="GO:0003700">
    <property type="term" value="F:DNA-binding transcription factor activity"/>
    <property type="evidence" value="ECO:0007669"/>
    <property type="project" value="TreeGrafter"/>
</dbReference>
<reference evidence="4 5" key="1">
    <citation type="journal article" date="2016" name="Sci. Rep.">
        <title>The genome sequence of the outbreeding globe artichoke constructed de novo incorporating a phase-aware low-pass sequencing strategy of F1 progeny.</title>
        <authorList>
            <person name="Scaglione D."/>
            <person name="Reyes-Chin-Wo S."/>
            <person name="Acquadro A."/>
            <person name="Froenicke L."/>
            <person name="Portis E."/>
            <person name="Beitel C."/>
            <person name="Tirone M."/>
            <person name="Mauro R."/>
            <person name="Lo Monaco A."/>
            <person name="Mauromicale G."/>
            <person name="Faccioli P."/>
            <person name="Cattivelli L."/>
            <person name="Rieseberg L."/>
            <person name="Michelmore R."/>
            <person name="Lanteri S."/>
        </authorList>
    </citation>
    <scope>NUCLEOTIDE SEQUENCE [LARGE SCALE GENOMIC DNA]</scope>
    <source>
        <strain evidence="4">2C</strain>
    </source>
</reference>
<dbReference type="Proteomes" id="UP000243975">
    <property type="component" value="Unassembled WGS sequence"/>
</dbReference>
<organism evidence="4 5">
    <name type="scientific">Cynara cardunculus var. scolymus</name>
    <name type="common">Globe artichoke</name>
    <name type="synonym">Cynara scolymus</name>
    <dbReference type="NCBI Taxonomy" id="59895"/>
    <lineage>
        <taxon>Eukaryota</taxon>
        <taxon>Viridiplantae</taxon>
        <taxon>Streptophyta</taxon>
        <taxon>Embryophyta</taxon>
        <taxon>Tracheophyta</taxon>
        <taxon>Spermatophyta</taxon>
        <taxon>Magnoliopsida</taxon>
        <taxon>eudicotyledons</taxon>
        <taxon>Gunneridae</taxon>
        <taxon>Pentapetalae</taxon>
        <taxon>asterids</taxon>
        <taxon>campanulids</taxon>
        <taxon>Asterales</taxon>
        <taxon>Asteraceae</taxon>
        <taxon>Carduoideae</taxon>
        <taxon>Cardueae</taxon>
        <taxon>Carduinae</taxon>
        <taxon>Cynara</taxon>
    </lineage>
</organism>
<dbReference type="STRING" id="59895.A0A103YGT8"/>
<evidence type="ECO:0000256" key="2">
    <source>
        <dbReference type="ARBA" id="ARBA00023242"/>
    </source>
</evidence>
<sequence>MPEILQILHQSPPSRHQMPPHLQRGLVNVESQFNWLIDSAFPSPGIFDVTDHFQWSEFDGSPFTDLSSSSIDELSKVTAINDQNQSAKKRKLEFDVVEVKAEKHIDELEGDSKPKIDPKADYIHVRARRGQATDSHSLAERVGTKGENKKENARFARFGARVQQNHQQGCHS</sequence>
<dbReference type="Gramene" id="KVI08831">
    <property type="protein sequence ID" value="KVI08831"/>
    <property type="gene ID" value="Ccrd_012800"/>
</dbReference>
<name>A0A103YGT8_CYNCS</name>
<dbReference type="PANTHER" id="PTHR12565">
    <property type="entry name" value="STEROL REGULATORY ELEMENT-BINDING PROTEIN"/>
    <property type="match status" value="1"/>
</dbReference>
<dbReference type="PANTHER" id="PTHR12565:SF184">
    <property type="entry name" value="BHLH TRANSCRIPTION FACTOR"/>
    <property type="match status" value="1"/>
</dbReference>
<evidence type="ECO:0000313" key="4">
    <source>
        <dbReference type="EMBL" id="KVI08831.1"/>
    </source>
</evidence>
<dbReference type="EMBL" id="LEKV01001087">
    <property type="protein sequence ID" value="KVI08831.1"/>
    <property type="molecule type" value="Genomic_DNA"/>
</dbReference>
<protein>
    <submittedName>
        <fullName evidence="4">Uncharacterized protein</fullName>
    </submittedName>
</protein>
<comment type="caution">
    <text evidence="4">The sequence shown here is derived from an EMBL/GenBank/DDBJ whole genome shotgun (WGS) entry which is preliminary data.</text>
</comment>
<accession>A0A103YGT8</accession>
<proteinExistence type="predicted"/>